<dbReference type="Proteomes" id="UP000030748">
    <property type="component" value="Unassembled WGS sequence"/>
</dbReference>
<dbReference type="SUPFAM" id="SSF81383">
    <property type="entry name" value="F-box domain"/>
    <property type="match status" value="1"/>
</dbReference>
<protein>
    <recommendedName>
        <fullName evidence="1">F-box domain-containing protein</fullName>
    </recommendedName>
</protein>
<sequence>MENAAAQKVEDGGRTDRISKLPKDILYHILYFMSKNEAARTCVLSKSWRRVWINRLKLTFDERSSSFDGPHRTRLFVSSVNEALQSYLDNHNIHRIEEFHLILMNNSESILLLEKWIPMLDATPIRELCLWILPKLGRKFPYVDDLPSAVFKSERLARLCLYRCKLSLEKIHFARLDRLRLSYVKFTERVFENIASSCPLITTMWFKECTWFEECDDEEVKTITLEKKLHKNLKHFTFINDRAHRMDKRRVEIHVTTLETIHVHGCTVQIHGNKFRNLKELSLGVVILLRESFDFSSRHEFPVLTSLRLHGTLRWEYLNLRMNAPELTSIRYAAQIVPAITFTSPISSRCTSDIVIFRMQTDPVSWLLDLHAFLQTISRSEIRLCMCNVLEFVERVFVENKPPVVVQFRNHLLKERLSRKGIRRNSL</sequence>
<dbReference type="EMBL" id="KI632223">
    <property type="protein sequence ID" value="EYU21464.1"/>
    <property type="molecule type" value="Genomic_DNA"/>
</dbReference>
<proteinExistence type="predicted"/>
<dbReference type="AlphaFoldDB" id="A0A022Q159"/>
<organism evidence="2 3">
    <name type="scientific">Erythranthe guttata</name>
    <name type="common">Yellow monkey flower</name>
    <name type="synonym">Mimulus guttatus</name>
    <dbReference type="NCBI Taxonomy" id="4155"/>
    <lineage>
        <taxon>Eukaryota</taxon>
        <taxon>Viridiplantae</taxon>
        <taxon>Streptophyta</taxon>
        <taxon>Embryophyta</taxon>
        <taxon>Tracheophyta</taxon>
        <taxon>Spermatophyta</taxon>
        <taxon>Magnoliopsida</taxon>
        <taxon>eudicotyledons</taxon>
        <taxon>Gunneridae</taxon>
        <taxon>Pentapetalae</taxon>
        <taxon>asterids</taxon>
        <taxon>lamiids</taxon>
        <taxon>Lamiales</taxon>
        <taxon>Phrymaceae</taxon>
        <taxon>Erythranthe</taxon>
    </lineage>
</organism>
<accession>A0A022Q159</accession>
<dbReference type="Gene3D" id="1.20.1280.50">
    <property type="match status" value="1"/>
</dbReference>
<keyword evidence="3" id="KW-1185">Reference proteome</keyword>
<dbReference type="STRING" id="4155.A0A022Q159"/>
<dbReference type="InterPro" id="IPR001810">
    <property type="entry name" value="F-box_dom"/>
</dbReference>
<dbReference type="InterPro" id="IPR055411">
    <property type="entry name" value="LRR_FXL15/At3g58940/PEG3-like"/>
</dbReference>
<dbReference type="InterPro" id="IPR036047">
    <property type="entry name" value="F-box-like_dom_sf"/>
</dbReference>
<dbReference type="SUPFAM" id="SSF52047">
    <property type="entry name" value="RNI-like"/>
    <property type="match status" value="1"/>
</dbReference>
<dbReference type="Pfam" id="PF00646">
    <property type="entry name" value="F-box"/>
    <property type="match status" value="1"/>
</dbReference>
<reference evidence="2 3" key="1">
    <citation type="journal article" date="2013" name="Proc. Natl. Acad. Sci. U.S.A.">
        <title>Fine-scale variation in meiotic recombination in Mimulus inferred from population shotgun sequencing.</title>
        <authorList>
            <person name="Hellsten U."/>
            <person name="Wright K.M."/>
            <person name="Jenkins J."/>
            <person name="Shu S."/>
            <person name="Yuan Y."/>
            <person name="Wessler S.R."/>
            <person name="Schmutz J."/>
            <person name="Willis J.H."/>
            <person name="Rokhsar D.S."/>
        </authorList>
    </citation>
    <scope>NUCLEOTIDE SEQUENCE [LARGE SCALE GENOMIC DNA]</scope>
    <source>
        <strain evidence="3">cv. DUN x IM62</strain>
    </source>
</reference>
<dbReference type="PANTHER" id="PTHR31639">
    <property type="entry name" value="F-BOX PROTEIN-LIKE"/>
    <property type="match status" value="1"/>
</dbReference>
<evidence type="ECO:0000313" key="2">
    <source>
        <dbReference type="EMBL" id="EYU21464.1"/>
    </source>
</evidence>
<evidence type="ECO:0000259" key="1">
    <source>
        <dbReference type="PROSITE" id="PS50181"/>
    </source>
</evidence>
<dbReference type="PANTHER" id="PTHR31639:SF42">
    <property type="entry name" value="OS02G0160200 PROTEIN"/>
    <property type="match status" value="1"/>
</dbReference>
<dbReference type="InterPro" id="IPR032675">
    <property type="entry name" value="LRR_dom_sf"/>
</dbReference>
<feature type="domain" description="F-box" evidence="1">
    <location>
        <begin position="15"/>
        <end position="63"/>
    </location>
</feature>
<gene>
    <name evidence="2" type="ORF">MIMGU_mgv1a023349mg</name>
</gene>
<dbReference type="Pfam" id="PF24758">
    <property type="entry name" value="LRR_At5g56370"/>
    <property type="match status" value="1"/>
</dbReference>
<feature type="non-terminal residue" evidence="2">
    <location>
        <position position="427"/>
    </location>
</feature>
<evidence type="ECO:0000313" key="3">
    <source>
        <dbReference type="Proteomes" id="UP000030748"/>
    </source>
</evidence>
<dbReference type="Gene3D" id="3.80.10.10">
    <property type="entry name" value="Ribonuclease Inhibitor"/>
    <property type="match status" value="1"/>
</dbReference>
<name>A0A022Q159_ERYGU</name>
<dbReference type="PROSITE" id="PS50181">
    <property type="entry name" value="FBOX"/>
    <property type="match status" value="1"/>
</dbReference>